<organismHost>
    <name type="scientific">Homo sapiens</name>
    <name type="common">Human</name>
    <dbReference type="NCBI Taxonomy" id="9606"/>
</organismHost>
<dbReference type="EMBL" id="EF109731">
    <property type="protein sequence ID" value="ABL97145.1"/>
    <property type="molecule type" value="Genomic_DNA"/>
</dbReference>
<accession>A1YMS9</accession>
<protein>
    <submittedName>
        <fullName evidence="1">ORFK14.1</fullName>
    </submittedName>
</protein>
<name>A1YMS9_HHV8</name>
<reference evidence="1" key="4">
    <citation type="journal article" date="2007" name="Curr. Top. Microbiol. Immunol.">
        <title>Modern evolutionary history of the human KSHV genome.</title>
        <authorList>
            <person name="Hayward G.S."/>
            <person name="Zong J.C."/>
        </authorList>
    </citation>
    <scope>NUCLEOTIDE SEQUENCE</scope>
    <source>
        <strain evidence="1">KSHVSALN6</strain>
    </source>
</reference>
<evidence type="ECO:0000313" key="1">
    <source>
        <dbReference type="EMBL" id="ABL97145.1"/>
    </source>
</evidence>
<feature type="non-terminal residue" evidence="1">
    <location>
        <position position="36"/>
    </location>
</feature>
<proteinExistence type="predicted"/>
<organism evidence="1">
    <name type="scientific">Human herpesvirus 8</name>
    <name type="common">HHV-8</name>
    <name type="synonym">Kaposi's sarcoma-associated herpesvirus</name>
    <dbReference type="NCBI Taxonomy" id="37296"/>
    <lineage>
        <taxon>Viruses</taxon>
        <taxon>Duplodnaviria</taxon>
        <taxon>Heunggongvirae</taxon>
        <taxon>Peploviricota</taxon>
        <taxon>Herviviricetes</taxon>
        <taxon>Herpesvirales</taxon>
        <taxon>Orthoherpesviridae</taxon>
        <taxon>Gammaherpesvirinae</taxon>
        <taxon>Rhadinovirus</taxon>
        <taxon>Rhadinovirus humangamma8</taxon>
    </lineage>
</organism>
<reference evidence="1" key="3">
    <citation type="journal article" date="2002" name="J. Clin. Virol.">
        <title>Genotypic analysis at multiple loci across Kaposi's sarcoma herpesvirus (KSHV) DNA molecules: clustering patterns, novel variants and chimerism.</title>
        <authorList>
            <person name="Zong J."/>
            <person name="Ciufo D.M."/>
            <person name="Viscidi R."/>
            <person name="Alagiozoglou L."/>
            <person name="Tyring S."/>
            <person name="Rady P."/>
            <person name="Orenstein J."/>
            <person name="Boto W."/>
            <person name="Kalumbuja H."/>
            <person name="Romano N."/>
            <person name="Melbye M."/>
            <person name="Kang G.H."/>
            <person name="Boshoff C."/>
            <person name="Hayward G.S."/>
        </authorList>
    </citation>
    <scope>NUCLEOTIDE SEQUENCE</scope>
    <source>
        <strain evidence="1">KSHVSALN6</strain>
    </source>
</reference>
<reference evidence="1" key="1">
    <citation type="journal article" date="1997" name="J. Virol.">
        <title>Strain variability among Kaposi sarcoma-associated herpesvirus (human herpesvirus 8) genomes: evidence that a large cohort of United States AIDS patients may have been infected by a single common isolate.</title>
        <authorList>
            <person name="Zong J.C."/>
            <person name="Metroka C."/>
            <person name="Reitz M.S."/>
            <person name="Nicholas J."/>
            <person name="Hayward G.S."/>
        </authorList>
    </citation>
    <scope>NUCLEOTIDE SEQUENCE</scope>
    <source>
        <strain evidence="1">KSHVSALN6</strain>
    </source>
</reference>
<sequence length="36" mass="3953">MPTGRPAPGDTLCSQTGVKSVIFLGSRNKIRIPKYY</sequence>
<reference evidence="1" key="2">
    <citation type="journal article" date="1999" name="J. Virol.">
        <title>Comparison of genetic variability at multiple loci across the genomes of the major subtypes of Kaposi's sarcoma-associated herpesvirus reveals evidence for recombination and for two distinct types of open reading frame K15 alleles at the right-hand end.</title>
        <authorList>
            <person name="Poole L.J."/>
            <person name="Zong J.C."/>
            <person name="Ciufo D.M."/>
            <person name="Alcendor D.J."/>
            <person name="Cannon J.S."/>
            <person name="Ambinder R."/>
            <person name="Orenstein J.M."/>
            <person name="Reitz M.S."/>
            <person name="Hayward G.S."/>
        </authorList>
    </citation>
    <scope>NUCLEOTIDE SEQUENCE</scope>
    <source>
        <strain evidence="1">KSHVSALN6</strain>
    </source>
</reference>